<organism evidence="1">
    <name type="scientific">Siphoviridae sp. ctINK4</name>
    <dbReference type="NCBI Taxonomy" id="2825428"/>
    <lineage>
        <taxon>Viruses</taxon>
        <taxon>Duplodnaviria</taxon>
        <taxon>Heunggongvirae</taxon>
        <taxon>Uroviricota</taxon>
        <taxon>Caudoviricetes</taxon>
    </lineage>
</organism>
<accession>A0A8S5NVK1</accession>
<proteinExistence type="predicted"/>
<evidence type="ECO:0000313" key="1">
    <source>
        <dbReference type="EMBL" id="DAD98782.1"/>
    </source>
</evidence>
<dbReference type="SUPFAM" id="SSF46955">
    <property type="entry name" value="Putative DNA-binding domain"/>
    <property type="match status" value="1"/>
</dbReference>
<dbReference type="InterPro" id="IPR009061">
    <property type="entry name" value="DNA-bd_dom_put_sf"/>
</dbReference>
<dbReference type="EMBL" id="BK015267">
    <property type="protein sequence ID" value="DAD98782.1"/>
    <property type="molecule type" value="Genomic_DNA"/>
</dbReference>
<name>A0A8S5NVK1_9CAUD</name>
<reference evidence="1" key="1">
    <citation type="journal article" date="2021" name="Proc. Natl. Acad. Sci. U.S.A.">
        <title>A Catalog of Tens of Thousands of Viruses from Human Metagenomes Reveals Hidden Associations with Chronic Diseases.</title>
        <authorList>
            <person name="Tisza M.J."/>
            <person name="Buck C.B."/>
        </authorList>
    </citation>
    <scope>NUCLEOTIDE SEQUENCE</scope>
    <source>
        <strain evidence="1">CtINK4</strain>
    </source>
</reference>
<protein>
    <recommendedName>
        <fullName evidence="2">Helix-turn-helix domain-containing protein</fullName>
    </recommendedName>
</protein>
<sequence>MAEFQVMLSSEQSETLQKFIYELASNAVEQVRKEAGLQKEWLRKGEMAEFIGIARTTLDSWIDEGLKISIVNGVTLISKKEVTSFLIDHQK</sequence>
<evidence type="ECO:0008006" key="2">
    <source>
        <dbReference type="Google" id="ProtNLM"/>
    </source>
</evidence>